<dbReference type="EMBL" id="MPUH01002385">
    <property type="protein sequence ID" value="OMJ65166.1"/>
    <property type="molecule type" value="Genomic_DNA"/>
</dbReference>
<sequence>MLRCSTFGCDGLPNKQCSNCERILLCEGCIPNHNTKHLKENTTCILDEIKIKLPAGRLARLRENIEKSISNIEDQKKRIMSEALKMNCQDDIMVTSAFE</sequence>
<organism evidence="2 3">
    <name type="scientific">Stentor coeruleus</name>
    <dbReference type="NCBI Taxonomy" id="5963"/>
    <lineage>
        <taxon>Eukaryota</taxon>
        <taxon>Sar</taxon>
        <taxon>Alveolata</taxon>
        <taxon>Ciliophora</taxon>
        <taxon>Postciliodesmatophora</taxon>
        <taxon>Heterotrichea</taxon>
        <taxon>Heterotrichida</taxon>
        <taxon>Stentoridae</taxon>
        <taxon>Stentor</taxon>
    </lineage>
</organism>
<proteinExistence type="predicted"/>
<name>A0A1R2AKY2_9CILI</name>
<evidence type="ECO:0000313" key="3">
    <source>
        <dbReference type="Proteomes" id="UP000187209"/>
    </source>
</evidence>
<keyword evidence="3" id="KW-1185">Reference proteome</keyword>
<evidence type="ECO:0000259" key="1">
    <source>
        <dbReference type="PROSITE" id="PS00028"/>
    </source>
</evidence>
<evidence type="ECO:0000313" key="2">
    <source>
        <dbReference type="EMBL" id="OMJ65166.1"/>
    </source>
</evidence>
<comment type="caution">
    <text evidence="2">The sequence shown here is derived from an EMBL/GenBank/DDBJ whole genome shotgun (WGS) entry which is preliminary data.</text>
</comment>
<accession>A0A1R2AKY2</accession>
<reference evidence="2 3" key="1">
    <citation type="submission" date="2016-11" db="EMBL/GenBank/DDBJ databases">
        <title>The macronuclear genome of Stentor coeruleus: a giant cell with tiny introns.</title>
        <authorList>
            <person name="Slabodnick M."/>
            <person name="Ruby J.G."/>
            <person name="Reiff S.B."/>
            <person name="Swart E.C."/>
            <person name="Gosai S."/>
            <person name="Prabakaran S."/>
            <person name="Witkowska E."/>
            <person name="Larue G.E."/>
            <person name="Fisher S."/>
            <person name="Freeman R.M."/>
            <person name="Gunawardena J."/>
            <person name="Chu W."/>
            <person name="Stover N.A."/>
            <person name="Gregory B.D."/>
            <person name="Nowacki M."/>
            <person name="Derisi J."/>
            <person name="Roy S.W."/>
            <person name="Marshall W.F."/>
            <person name="Sood P."/>
        </authorList>
    </citation>
    <scope>NUCLEOTIDE SEQUENCE [LARGE SCALE GENOMIC DNA]</scope>
    <source>
        <strain evidence="2">WM001</strain>
    </source>
</reference>
<dbReference type="InterPro" id="IPR013087">
    <property type="entry name" value="Znf_C2H2_type"/>
</dbReference>
<protein>
    <recommendedName>
        <fullName evidence="1">C2H2-type domain-containing protein</fullName>
    </recommendedName>
</protein>
<dbReference type="Proteomes" id="UP000187209">
    <property type="component" value="Unassembled WGS sequence"/>
</dbReference>
<gene>
    <name evidence="2" type="ORF">SteCoe_38966</name>
</gene>
<dbReference type="AlphaFoldDB" id="A0A1R2AKY2"/>
<feature type="domain" description="C2H2-type" evidence="1">
    <location>
        <begin position="17"/>
        <end position="37"/>
    </location>
</feature>
<dbReference type="PROSITE" id="PS00028">
    <property type="entry name" value="ZINC_FINGER_C2H2_1"/>
    <property type="match status" value="1"/>
</dbReference>